<evidence type="ECO:0000256" key="2">
    <source>
        <dbReference type="SAM" id="SignalP"/>
    </source>
</evidence>
<feature type="compositionally biased region" description="Pro residues" evidence="1">
    <location>
        <begin position="110"/>
        <end position="143"/>
    </location>
</feature>
<sequence>MQSTSLSSQALAALCALILLPAATAHAQVLTNSQALDSLGDAPAAQPKSQEDKPVQAAPPQHKAPPAVKKESESAKKSGPVKSKATATPAQPKVAATPEKPATASKAPPAHTPPAATIPPAPPPVPKLTEPPPDIELHPFPVPPQPTVDLKAVGEVQHLPNGVRITFAAGSADLNPTTHQAILGFGQRLSDKPHVRAMIDAYSSGMADDPSLPRRMALSRGLAARSVLMNGGIPSTRIYLRIIGIPKGQAAKPDTAQDHIDIYQSDAAPS</sequence>
<comment type="caution">
    <text evidence="3">The sequence shown here is derived from an EMBL/GenBank/DDBJ whole genome shotgun (WGS) entry which is preliminary data.</text>
</comment>
<evidence type="ECO:0000313" key="6">
    <source>
        <dbReference type="Proteomes" id="UP000321891"/>
    </source>
</evidence>
<dbReference type="Proteomes" id="UP000032671">
    <property type="component" value="Unassembled WGS sequence"/>
</dbReference>
<dbReference type="SUPFAM" id="SSF103088">
    <property type="entry name" value="OmpA-like"/>
    <property type="match status" value="1"/>
</dbReference>
<gene>
    <name evidence="3" type="ORF">Abci_006_051</name>
    <name evidence="4" type="ORF">ACI01nite_00630</name>
</gene>
<evidence type="ECO:0000313" key="5">
    <source>
        <dbReference type="Proteomes" id="UP000032671"/>
    </source>
</evidence>
<organism evidence="3 5">
    <name type="scientific">Acetobacter cibinongensis</name>
    <dbReference type="NCBI Taxonomy" id="146475"/>
    <lineage>
        <taxon>Bacteria</taxon>
        <taxon>Pseudomonadati</taxon>
        <taxon>Pseudomonadota</taxon>
        <taxon>Alphaproteobacteria</taxon>
        <taxon>Acetobacterales</taxon>
        <taxon>Acetobacteraceae</taxon>
        <taxon>Acetobacter</taxon>
    </lineage>
</organism>
<dbReference type="RefSeq" id="WP_052944753.1">
    <property type="nucleotide sequence ID" value="NZ_BAMV01000006.1"/>
</dbReference>
<keyword evidence="2" id="KW-0732">Signal</keyword>
<keyword evidence="6" id="KW-1185">Reference proteome</keyword>
<dbReference type="EMBL" id="BAMV01000006">
    <property type="protein sequence ID" value="GAN59572.1"/>
    <property type="molecule type" value="Genomic_DNA"/>
</dbReference>
<feature type="region of interest" description="Disordered" evidence="1">
    <location>
        <begin position="39"/>
        <end position="143"/>
    </location>
</feature>
<dbReference type="STRING" id="1231339.Abci_006_051"/>
<feature type="compositionally biased region" description="Low complexity" evidence="1">
    <location>
        <begin position="95"/>
        <end position="109"/>
    </location>
</feature>
<accession>A0A0D6N0N5</accession>
<dbReference type="AlphaFoldDB" id="A0A0D6N0N5"/>
<name>A0A0D6N0N5_9PROT</name>
<dbReference type="EMBL" id="BJVU01000001">
    <property type="protein sequence ID" value="GEL57461.1"/>
    <property type="molecule type" value="Genomic_DNA"/>
</dbReference>
<dbReference type="InterPro" id="IPR036737">
    <property type="entry name" value="OmpA-like_sf"/>
</dbReference>
<dbReference type="Proteomes" id="UP000321891">
    <property type="component" value="Unassembled WGS sequence"/>
</dbReference>
<protein>
    <recommendedName>
        <fullName evidence="7">OmpA-like domain-containing protein</fullName>
    </recommendedName>
</protein>
<reference evidence="4 6" key="2">
    <citation type="submission" date="2019-07" db="EMBL/GenBank/DDBJ databases">
        <title>Whole genome shotgun sequence of Acetobacter cibinongensis NBRC 16605.</title>
        <authorList>
            <person name="Hosoyama A."/>
            <person name="Uohara A."/>
            <person name="Ohji S."/>
            <person name="Ichikawa N."/>
        </authorList>
    </citation>
    <scope>NUCLEOTIDE SEQUENCE [LARGE SCALE GENOMIC DNA]</scope>
    <source>
        <strain evidence="4 6">NBRC 16605</strain>
    </source>
</reference>
<evidence type="ECO:0008006" key="7">
    <source>
        <dbReference type="Google" id="ProtNLM"/>
    </source>
</evidence>
<evidence type="ECO:0000313" key="4">
    <source>
        <dbReference type="EMBL" id="GEL57461.1"/>
    </source>
</evidence>
<reference evidence="3 5" key="1">
    <citation type="submission" date="2012-11" db="EMBL/GenBank/DDBJ databases">
        <title>Whole genome sequence of Acetobacter cibinongensis 4H-1.</title>
        <authorList>
            <person name="Azuma Y."/>
            <person name="Higashiura N."/>
            <person name="Hirakawa H."/>
            <person name="Matsushita K."/>
        </authorList>
    </citation>
    <scope>NUCLEOTIDE SEQUENCE [LARGE SCALE GENOMIC DNA]</scope>
    <source>
        <strain evidence="3 5">4H-1</strain>
    </source>
</reference>
<evidence type="ECO:0000256" key="1">
    <source>
        <dbReference type="SAM" id="MobiDB-lite"/>
    </source>
</evidence>
<accession>A0A6N3SJH1</accession>
<evidence type="ECO:0000313" key="3">
    <source>
        <dbReference type="EMBL" id="GAN59572.1"/>
    </source>
</evidence>
<feature type="compositionally biased region" description="Low complexity" evidence="1">
    <location>
        <begin position="55"/>
        <end position="67"/>
    </location>
</feature>
<feature type="chain" id="PRO_5030005650" description="OmpA-like domain-containing protein" evidence="2">
    <location>
        <begin position="28"/>
        <end position="270"/>
    </location>
</feature>
<proteinExistence type="predicted"/>
<feature type="signal peptide" evidence="2">
    <location>
        <begin position="1"/>
        <end position="27"/>
    </location>
</feature>